<dbReference type="GO" id="GO:0016303">
    <property type="term" value="F:1-phosphatidylinositol-3-kinase activity"/>
    <property type="evidence" value="ECO:0007669"/>
    <property type="project" value="TreeGrafter"/>
</dbReference>
<dbReference type="EMBL" id="KQ095521">
    <property type="protein sequence ID" value="KMS94179.1"/>
    <property type="molecule type" value="Genomic_DNA"/>
</dbReference>
<dbReference type="AlphaFoldDB" id="A0A0J8AZH2"/>
<dbReference type="GO" id="GO:0005768">
    <property type="term" value="C:endosome"/>
    <property type="evidence" value="ECO:0007669"/>
    <property type="project" value="TreeGrafter"/>
</dbReference>
<feature type="non-terminal residue" evidence="2">
    <location>
        <position position="207"/>
    </location>
</feature>
<dbReference type="GO" id="GO:0000045">
    <property type="term" value="P:autophagosome assembly"/>
    <property type="evidence" value="ECO:0007669"/>
    <property type="project" value="TreeGrafter"/>
</dbReference>
<dbReference type="PROSITE" id="PS51545">
    <property type="entry name" value="PIK_HELICAL"/>
    <property type="match status" value="1"/>
</dbReference>
<proteinExistence type="predicted"/>
<dbReference type="GO" id="GO:0034272">
    <property type="term" value="C:phosphatidylinositol 3-kinase complex, class III, type II"/>
    <property type="evidence" value="ECO:0007669"/>
    <property type="project" value="TreeGrafter"/>
</dbReference>
<dbReference type="Gramene" id="KMS94179">
    <property type="protein sequence ID" value="KMS94179"/>
    <property type="gene ID" value="BVRB_024010"/>
</dbReference>
<dbReference type="InterPro" id="IPR001263">
    <property type="entry name" value="PI3K_accessory_dom"/>
</dbReference>
<dbReference type="InterPro" id="IPR015433">
    <property type="entry name" value="PI3/4_kinase"/>
</dbReference>
<dbReference type="GO" id="GO:0006897">
    <property type="term" value="P:endocytosis"/>
    <property type="evidence" value="ECO:0007669"/>
    <property type="project" value="TreeGrafter"/>
</dbReference>
<dbReference type="SMART" id="SM00145">
    <property type="entry name" value="PI3Ka"/>
    <property type="match status" value="1"/>
</dbReference>
<dbReference type="GO" id="GO:0034271">
    <property type="term" value="C:phosphatidylinositol 3-kinase complex, class III, type I"/>
    <property type="evidence" value="ECO:0007669"/>
    <property type="project" value="TreeGrafter"/>
</dbReference>
<protein>
    <recommendedName>
        <fullName evidence="1">PIK helical domain-containing protein</fullName>
    </recommendedName>
</protein>
<dbReference type="Pfam" id="PF00613">
    <property type="entry name" value="PI3Ka"/>
    <property type="match status" value="1"/>
</dbReference>
<sequence length="207" mass="24634">EKALIWRFRHYLTDDKHALVKFLRCINWDDSYEVQQGVSLLEKWTQIDIADALELLSSFFVHHQVRQYAVECLNRADDSQLEMYLLQLVQALRFEKHYPSDLSRFLIRRCSKSLDMATYMHWFVHVEQNYPNSGSLYDQFQEDFINVLKSNESSKLHDIVTLQHQFCDQLLKLSAALKNKTYKAQRERLLNLVAEDGPFSYLRKLPQ</sequence>
<dbReference type="Gene3D" id="1.25.40.70">
    <property type="entry name" value="Phosphatidylinositol 3-kinase, accessory domain (PIK)"/>
    <property type="match status" value="1"/>
</dbReference>
<dbReference type="SUPFAM" id="SSF48371">
    <property type="entry name" value="ARM repeat"/>
    <property type="match status" value="1"/>
</dbReference>
<organism evidence="2 3">
    <name type="scientific">Beta vulgaris subsp. vulgaris</name>
    <name type="common">Beet</name>
    <dbReference type="NCBI Taxonomy" id="3555"/>
    <lineage>
        <taxon>Eukaryota</taxon>
        <taxon>Viridiplantae</taxon>
        <taxon>Streptophyta</taxon>
        <taxon>Embryophyta</taxon>
        <taxon>Tracheophyta</taxon>
        <taxon>Spermatophyta</taxon>
        <taxon>Magnoliopsida</taxon>
        <taxon>eudicotyledons</taxon>
        <taxon>Gunneridae</taxon>
        <taxon>Pentapetalae</taxon>
        <taxon>Caryophyllales</taxon>
        <taxon>Chenopodiaceae</taxon>
        <taxon>Betoideae</taxon>
        <taxon>Beta</taxon>
    </lineage>
</organism>
<gene>
    <name evidence="2" type="ORF">BVRB_024010</name>
</gene>
<name>A0A0J8AZH2_BETVV</name>
<keyword evidence="3" id="KW-1185">Reference proteome</keyword>
<dbReference type="GO" id="GO:0000407">
    <property type="term" value="C:phagophore assembly site"/>
    <property type="evidence" value="ECO:0007669"/>
    <property type="project" value="TreeGrafter"/>
</dbReference>
<dbReference type="InterPro" id="IPR016024">
    <property type="entry name" value="ARM-type_fold"/>
</dbReference>
<dbReference type="PANTHER" id="PTHR10048:SF7">
    <property type="entry name" value="PHOSPHATIDYLINOSITOL 3-KINASE CATALYTIC SUBUNIT TYPE 3"/>
    <property type="match status" value="1"/>
</dbReference>
<accession>A0A0J8AZH2</accession>
<evidence type="ECO:0000313" key="3">
    <source>
        <dbReference type="Proteomes" id="UP000035740"/>
    </source>
</evidence>
<feature type="domain" description="PIK helical" evidence="1">
    <location>
        <begin position="1"/>
        <end position="147"/>
    </location>
</feature>
<evidence type="ECO:0000259" key="1">
    <source>
        <dbReference type="PROSITE" id="PS51545"/>
    </source>
</evidence>
<dbReference type="InterPro" id="IPR042236">
    <property type="entry name" value="PI3K_accessory_sf"/>
</dbReference>
<dbReference type="Proteomes" id="UP000035740">
    <property type="component" value="Unassembled WGS sequence"/>
</dbReference>
<dbReference type="GO" id="GO:0005777">
    <property type="term" value="C:peroxisome"/>
    <property type="evidence" value="ECO:0007669"/>
    <property type="project" value="TreeGrafter"/>
</dbReference>
<feature type="non-terminal residue" evidence="2">
    <location>
        <position position="1"/>
    </location>
</feature>
<dbReference type="PANTHER" id="PTHR10048">
    <property type="entry name" value="PHOSPHATIDYLINOSITOL KINASE"/>
    <property type="match status" value="1"/>
</dbReference>
<reference evidence="2 3" key="1">
    <citation type="journal article" date="2014" name="Nature">
        <title>The genome of the recently domesticated crop plant sugar beet (Beta vulgaris).</title>
        <authorList>
            <person name="Dohm J.C."/>
            <person name="Minoche A.E."/>
            <person name="Holtgrawe D."/>
            <person name="Capella-Gutierrez S."/>
            <person name="Zakrzewski F."/>
            <person name="Tafer H."/>
            <person name="Rupp O."/>
            <person name="Sorensen T.R."/>
            <person name="Stracke R."/>
            <person name="Reinhardt R."/>
            <person name="Goesmann A."/>
            <person name="Kraft T."/>
            <person name="Schulz B."/>
            <person name="Stadler P.F."/>
            <person name="Schmidt T."/>
            <person name="Gabaldon T."/>
            <person name="Lehrach H."/>
            <person name="Weisshaar B."/>
            <person name="Himmelbauer H."/>
        </authorList>
    </citation>
    <scope>NUCLEOTIDE SEQUENCE [LARGE SCALE GENOMIC DNA]</scope>
    <source>
        <tissue evidence="2">Taproot</tissue>
    </source>
</reference>
<dbReference type="GO" id="GO:0048015">
    <property type="term" value="P:phosphatidylinositol-mediated signaling"/>
    <property type="evidence" value="ECO:0007669"/>
    <property type="project" value="TreeGrafter"/>
</dbReference>
<evidence type="ECO:0000313" key="2">
    <source>
        <dbReference type="EMBL" id="KMS94179.1"/>
    </source>
</evidence>
<dbReference type="OrthoDB" id="67688at2759"/>